<name>A0AA38FGH4_TAXCH</name>
<feature type="non-terminal residue" evidence="2">
    <location>
        <position position="56"/>
    </location>
</feature>
<protein>
    <submittedName>
        <fullName evidence="2">Uncharacterized protein</fullName>
    </submittedName>
</protein>
<comment type="caution">
    <text evidence="2">The sequence shown here is derived from an EMBL/GenBank/DDBJ whole genome shotgun (WGS) entry which is preliminary data.</text>
</comment>
<dbReference type="AlphaFoldDB" id="A0AA38FGH4"/>
<keyword evidence="3" id="KW-1185">Reference proteome</keyword>
<evidence type="ECO:0000313" key="3">
    <source>
        <dbReference type="Proteomes" id="UP000824469"/>
    </source>
</evidence>
<feature type="region of interest" description="Disordered" evidence="1">
    <location>
        <begin position="36"/>
        <end position="56"/>
    </location>
</feature>
<dbReference type="EMBL" id="JAHRHJ020000009">
    <property type="protein sequence ID" value="KAH9301523.1"/>
    <property type="molecule type" value="Genomic_DNA"/>
</dbReference>
<proteinExistence type="predicted"/>
<dbReference type="Proteomes" id="UP000824469">
    <property type="component" value="Unassembled WGS sequence"/>
</dbReference>
<sequence>VAKSIPTSHVLSLGGAGAQTAAAALTLPHPIQDCIRPESRDGQGSWTVFRCREEGQ</sequence>
<organism evidence="2 3">
    <name type="scientific">Taxus chinensis</name>
    <name type="common">Chinese yew</name>
    <name type="synonym">Taxus wallichiana var. chinensis</name>
    <dbReference type="NCBI Taxonomy" id="29808"/>
    <lineage>
        <taxon>Eukaryota</taxon>
        <taxon>Viridiplantae</taxon>
        <taxon>Streptophyta</taxon>
        <taxon>Embryophyta</taxon>
        <taxon>Tracheophyta</taxon>
        <taxon>Spermatophyta</taxon>
        <taxon>Pinopsida</taxon>
        <taxon>Pinidae</taxon>
        <taxon>Conifers II</taxon>
        <taxon>Cupressales</taxon>
        <taxon>Taxaceae</taxon>
        <taxon>Taxus</taxon>
    </lineage>
</organism>
<feature type="non-terminal residue" evidence="2">
    <location>
        <position position="1"/>
    </location>
</feature>
<accession>A0AA38FGH4</accession>
<gene>
    <name evidence="2" type="ORF">KI387_013106</name>
</gene>
<evidence type="ECO:0000313" key="2">
    <source>
        <dbReference type="EMBL" id="KAH9301523.1"/>
    </source>
</evidence>
<reference evidence="2 3" key="1">
    <citation type="journal article" date="2021" name="Nat. Plants">
        <title>The Taxus genome provides insights into paclitaxel biosynthesis.</title>
        <authorList>
            <person name="Xiong X."/>
            <person name="Gou J."/>
            <person name="Liao Q."/>
            <person name="Li Y."/>
            <person name="Zhou Q."/>
            <person name="Bi G."/>
            <person name="Li C."/>
            <person name="Du R."/>
            <person name="Wang X."/>
            <person name="Sun T."/>
            <person name="Guo L."/>
            <person name="Liang H."/>
            <person name="Lu P."/>
            <person name="Wu Y."/>
            <person name="Zhang Z."/>
            <person name="Ro D.K."/>
            <person name="Shang Y."/>
            <person name="Huang S."/>
            <person name="Yan J."/>
        </authorList>
    </citation>
    <scope>NUCLEOTIDE SEQUENCE [LARGE SCALE GENOMIC DNA]</scope>
    <source>
        <strain evidence="2">Ta-2019</strain>
    </source>
</reference>
<evidence type="ECO:0000256" key="1">
    <source>
        <dbReference type="SAM" id="MobiDB-lite"/>
    </source>
</evidence>